<evidence type="ECO:0000313" key="1">
    <source>
        <dbReference type="EMBL" id="KAF2134087.1"/>
    </source>
</evidence>
<organism evidence="1 2">
    <name type="scientific">Dothidotthia symphoricarpi CBS 119687</name>
    <dbReference type="NCBI Taxonomy" id="1392245"/>
    <lineage>
        <taxon>Eukaryota</taxon>
        <taxon>Fungi</taxon>
        <taxon>Dikarya</taxon>
        <taxon>Ascomycota</taxon>
        <taxon>Pezizomycotina</taxon>
        <taxon>Dothideomycetes</taxon>
        <taxon>Pleosporomycetidae</taxon>
        <taxon>Pleosporales</taxon>
        <taxon>Dothidotthiaceae</taxon>
        <taxon>Dothidotthia</taxon>
    </lineage>
</organism>
<sequence>MALQRPLNAPSCNDRRKSDLLIRLGTTTSNKPAFWKSCLVGEQKNKPPRPHRTEWRMVELTQDLPLISNAVREPSLSQKRATTPTTYTVAKQSRTPPSPSQGDLHLQQELSINLHAIGTTTPSLLERLPTRLAHYPPPLLQKSITRGLSYHPSSQPCARVIRTYTSIMPSRSPTILPALSAHGVKVEV</sequence>
<dbReference type="AlphaFoldDB" id="A0A6A6ATA8"/>
<protein>
    <submittedName>
        <fullName evidence="1">Uncharacterized protein</fullName>
    </submittedName>
</protein>
<dbReference type="RefSeq" id="XP_033528474.1">
    <property type="nucleotide sequence ID" value="XM_033670028.1"/>
</dbReference>
<gene>
    <name evidence="1" type="ORF">P153DRAFT_381261</name>
</gene>
<evidence type="ECO:0000313" key="2">
    <source>
        <dbReference type="Proteomes" id="UP000799771"/>
    </source>
</evidence>
<dbReference type="Proteomes" id="UP000799771">
    <property type="component" value="Unassembled WGS sequence"/>
</dbReference>
<keyword evidence="2" id="KW-1185">Reference proteome</keyword>
<reference evidence="1" key="1">
    <citation type="journal article" date="2020" name="Stud. Mycol.">
        <title>101 Dothideomycetes genomes: a test case for predicting lifestyles and emergence of pathogens.</title>
        <authorList>
            <person name="Haridas S."/>
            <person name="Albert R."/>
            <person name="Binder M."/>
            <person name="Bloem J."/>
            <person name="Labutti K."/>
            <person name="Salamov A."/>
            <person name="Andreopoulos B."/>
            <person name="Baker S."/>
            <person name="Barry K."/>
            <person name="Bills G."/>
            <person name="Bluhm B."/>
            <person name="Cannon C."/>
            <person name="Castanera R."/>
            <person name="Culley D."/>
            <person name="Daum C."/>
            <person name="Ezra D."/>
            <person name="Gonzalez J."/>
            <person name="Henrissat B."/>
            <person name="Kuo A."/>
            <person name="Liang C."/>
            <person name="Lipzen A."/>
            <person name="Lutzoni F."/>
            <person name="Magnuson J."/>
            <person name="Mondo S."/>
            <person name="Nolan M."/>
            <person name="Ohm R."/>
            <person name="Pangilinan J."/>
            <person name="Park H.-J."/>
            <person name="Ramirez L."/>
            <person name="Alfaro M."/>
            <person name="Sun H."/>
            <person name="Tritt A."/>
            <person name="Yoshinaga Y."/>
            <person name="Zwiers L.-H."/>
            <person name="Turgeon B."/>
            <person name="Goodwin S."/>
            <person name="Spatafora J."/>
            <person name="Crous P."/>
            <person name="Grigoriev I."/>
        </authorList>
    </citation>
    <scope>NUCLEOTIDE SEQUENCE</scope>
    <source>
        <strain evidence="1">CBS 119687</strain>
    </source>
</reference>
<dbReference type="EMBL" id="ML977498">
    <property type="protein sequence ID" value="KAF2134087.1"/>
    <property type="molecule type" value="Genomic_DNA"/>
</dbReference>
<accession>A0A6A6ATA8</accession>
<dbReference type="GeneID" id="54410460"/>
<name>A0A6A6ATA8_9PLEO</name>
<proteinExistence type="predicted"/>